<dbReference type="GO" id="GO:0046872">
    <property type="term" value="F:metal ion binding"/>
    <property type="evidence" value="ECO:0007669"/>
    <property type="project" value="UniProtKB-KW"/>
</dbReference>
<proteinExistence type="predicted"/>
<dbReference type="Pfam" id="PF02424">
    <property type="entry name" value="ApbE"/>
    <property type="match status" value="2"/>
</dbReference>
<evidence type="ECO:0000256" key="9">
    <source>
        <dbReference type="ARBA" id="ARBA00031306"/>
    </source>
</evidence>
<dbReference type="InterPro" id="IPR024932">
    <property type="entry name" value="ApbE"/>
</dbReference>
<comment type="cofactor">
    <cofactor evidence="1">
        <name>Mg(2+)</name>
        <dbReference type="ChEBI" id="CHEBI:18420"/>
    </cofactor>
</comment>
<dbReference type="PANTHER" id="PTHR30040">
    <property type="entry name" value="THIAMINE BIOSYNTHESIS LIPOPROTEIN APBE"/>
    <property type="match status" value="1"/>
</dbReference>
<dbReference type="Proteomes" id="UP000612585">
    <property type="component" value="Unassembled WGS sequence"/>
</dbReference>
<dbReference type="Gene3D" id="3.10.520.10">
    <property type="entry name" value="ApbE-like domains"/>
    <property type="match status" value="2"/>
</dbReference>
<dbReference type="AlphaFoldDB" id="A0A8J3ZD40"/>
<evidence type="ECO:0000256" key="3">
    <source>
        <dbReference type="ARBA" id="ARBA00016337"/>
    </source>
</evidence>
<organism evidence="11 12">
    <name type="scientific">Virgisporangium aurantiacum</name>
    <dbReference type="NCBI Taxonomy" id="175570"/>
    <lineage>
        <taxon>Bacteria</taxon>
        <taxon>Bacillati</taxon>
        <taxon>Actinomycetota</taxon>
        <taxon>Actinomycetes</taxon>
        <taxon>Micromonosporales</taxon>
        <taxon>Micromonosporaceae</taxon>
        <taxon>Virgisporangium</taxon>
    </lineage>
</organism>
<keyword evidence="7" id="KW-0274">FAD</keyword>
<keyword evidence="8" id="KW-0460">Magnesium</keyword>
<sequence>MLRSATGLRRVEQIMGTAISLEIAGTVPADEAGRLADEVYAWMRLVDDTFSTYKDDSEVTRLHTGDLAADDACADLRDVLAVCADLWRDTDGYFDVYATGRLDPSGYVKGWAAQVASDRLMAAGATDHSVNAGGDVRVRGWSSTGEPWRVGVRHPWDPAAVCFVLAGTDLGIATSGTYERGLHVVDPRRGGPATGLRSVTVTGPDLGRADALATAAVAMGPAGLEWLAGLPAGYESAVVTDDGRFFRSDGLPEQVV</sequence>
<dbReference type="GO" id="GO:0016740">
    <property type="term" value="F:transferase activity"/>
    <property type="evidence" value="ECO:0007669"/>
    <property type="project" value="UniProtKB-KW"/>
</dbReference>
<comment type="caution">
    <text evidence="11">The sequence shown here is derived from an EMBL/GenBank/DDBJ whole genome shotgun (WGS) entry which is preliminary data.</text>
</comment>
<dbReference type="SUPFAM" id="SSF143631">
    <property type="entry name" value="ApbE-like"/>
    <property type="match status" value="1"/>
</dbReference>
<dbReference type="EC" id="2.7.1.180" evidence="2"/>
<evidence type="ECO:0000256" key="1">
    <source>
        <dbReference type="ARBA" id="ARBA00001946"/>
    </source>
</evidence>
<dbReference type="PANTHER" id="PTHR30040:SF2">
    <property type="entry name" value="FAD:PROTEIN FMN TRANSFERASE"/>
    <property type="match status" value="1"/>
</dbReference>
<keyword evidence="6" id="KW-0479">Metal-binding</keyword>
<dbReference type="EMBL" id="BOPG01000057">
    <property type="protein sequence ID" value="GIJ60588.1"/>
    <property type="molecule type" value="Genomic_DNA"/>
</dbReference>
<accession>A0A8J3ZD40</accession>
<keyword evidence="5 11" id="KW-0808">Transferase</keyword>
<reference evidence="11" key="1">
    <citation type="submission" date="2021-01" db="EMBL/GenBank/DDBJ databases">
        <title>Whole genome shotgun sequence of Virgisporangium aurantiacum NBRC 16421.</title>
        <authorList>
            <person name="Komaki H."/>
            <person name="Tamura T."/>
        </authorList>
    </citation>
    <scope>NUCLEOTIDE SEQUENCE</scope>
    <source>
        <strain evidence="11">NBRC 16421</strain>
    </source>
</reference>
<evidence type="ECO:0000256" key="8">
    <source>
        <dbReference type="ARBA" id="ARBA00022842"/>
    </source>
</evidence>
<gene>
    <name evidence="11" type="primary">apbE_1</name>
    <name evidence="11" type="ORF">Vau01_081040</name>
</gene>
<evidence type="ECO:0000256" key="10">
    <source>
        <dbReference type="ARBA" id="ARBA00048540"/>
    </source>
</evidence>
<dbReference type="InterPro" id="IPR003374">
    <property type="entry name" value="ApbE-like_sf"/>
</dbReference>
<evidence type="ECO:0000256" key="5">
    <source>
        <dbReference type="ARBA" id="ARBA00022679"/>
    </source>
</evidence>
<name>A0A8J3ZD40_9ACTN</name>
<comment type="catalytic activity">
    <reaction evidence="10">
        <text>L-threonyl-[protein] + FAD = FMN-L-threonyl-[protein] + AMP + H(+)</text>
        <dbReference type="Rhea" id="RHEA:36847"/>
        <dbReference type="Rhea" id="RHEA-COMP:11060"/>
        <dbReference type="Rhea" id="RHEA-COMP:11061"/>
        <dbReference type="ChEBI" id="CHEBI:15378"/>
        <dbReference type="ChEBI" id="CHEBI:30013"/>
        <dbReference type="ChEBI" id="CHEBI:57692"/>
        <dbReference type="ChEBI" id="CHEBI:74257"/>
        <dbReference type="ChEBI" id="CHEBI:456215"/>
        <dbReference type="EC" id="2.7.1.180"/>
    </reaction>
</comment>
<evidence type="ECO:0000313" key="11">
    <source>
        <dbReference type="EMBL" id="GIJ60588.1"/>
    </source>
</evidence>
<evidence type="ECO:0000256" key="6">
    <source>
        <dbReference type="ARBA" id="ARBA00022723"/>
    </source>
</evidence>
<evidence type="ECO:0000256" key="4">
    <source>
        <dbReference type="ARBA" id="ARBA00022630"/>
    </source>
</evidence>
<protein>
    <recommendedName>
        <fullName evidence="3">FAD:protein FMN transferase</fullName>
        <ecNumber evidence="2">2.7.1.180</ecNumber>
    </recommendedName>
    <alternativeName>
        <fullName evidence="9">Flavin transferase</fullName>
    </alternativeName>
</protein>
<evidence type="ECO:0000256" key="2">
    <source>
        <dbReference type="ARBA" id="ARBA00011955"/>
    </source>
</evidence>
<evidence type="ECO:0000256" key="7">
    <source>
        <dbReference type="ARBA" id="ARBA00022827"/>
    </source>
</evidence>
<keyword evidence="4" id="KW-0285">Flavoprotein</keyword>
<evidence type="ECO:0000313" key="12">
    <source>
        <dbReference type="Proteomes" id="UP000612585"/>
    </source>
</evidence>
<keyword evidence="12" id="KW-1185">Reference proteome</keyword>